<accession>A0A2T3AR13</accession>
<dbReference type="AlphaFoldDB" id="A0A2T3AR13"/>
<sequence>MAFGGVKEGFKMGAKVSVWTAGFFYIEDMFDRYRGTKDFINTVIASLSVAGAFSLWNRFPVTTAARTAKTGLAIGVIYGLAQDAVGAARGRKPGYVDFIQRTGRRTVELPQSGSS</sequence>
<reference evidence="1 2" key="1">
    <citation type="journal article" date="2018" name="New Phytol.">
        <title>Comparative genomics and transcriptomics depict ericoid mycorrhizal fungi as versatile saprotrophs and plant mutualists.</title>
        <authorList>
            <person name="Martino E."/>
            <person name="Morin E."/>
            <person name="Grelet G.A."/>
            <person name="Kuo A."/>
            <person name="Kohler A."/>
            <person name="Daghino S."/>
            <person name="Barry K.W."/>
            <person name="Cichocki N."/>
            <person name="Clum A."/>
            <person name="Dockter R.B."/>
            <person name="Hainaut M."/>
            <person name="Kuo R.C."/>
            <person name="LaButti K."/>
            <person name="Lindahl B.D."/>
            <person name="Lindquist E.A."/>
            <person name="Lipzen A."/>
            <person name="Khouja H.R."/>
            <person name="Magnuson J."/>
            <person name="Murat C."/>
            <person name="Ohm R.A."/>
            <person name="Singer S.W."/>
            <person name="Spatafora J.W."/>
            <person name="Wang M."/>
            <person name="Veneault-Fourrey C."/>
            <person name="Henrissat B."/>
            <person name="Grigoriev I.V."/>
            <person name="Martin F.M."/>
            <person name="Perotto S."/>
        </authorList>
    </citation>
    <scope>NUCLEOTIDE SEQUENCE [LARGE SCALE GENOMIC DNA]</scope>
    <source>
        <strain evidence="1 2">ATCC 22711</strain>
    </source>
</reference>
<dbReference type="RefSeq" id="XP_024717102.1">
    <property type="nucleotide sequence ID" value="XM_024867129.1"/>
</dbReference>
<evidence type="ECO:0000313" key="2">
    <source>
        <dbReference type="Proteomes" id="UP000241818"/>
    </source>
</evidence>
<dbReference type="InParanoid" id="A0A2T3AR13"/>
<dbReference type="PANTHER" id="PTHR37852:SF1">
    <property type="entry name" value="HIG1 DOMAIN-CONTAINING PROTEIN"/>
    <property type="match status" value="1"/>
</dbReference>
<evidence type="ECO:0000313" key="1">
    <source>
        <dbReference type="EMBL" id="PSS08704.1"/>
    </source>
</evidence>
<proteinExistence type="predicted"/>
<keyword evidence="2" id="KW-1185">Reference proteome</keyword>
<dbReference type="OrthoDB" id="5584028at2759"/>
<protein>
    <submittedName>
        <fullName evidence="1">Uncharacterized protein</fullName>
    </submittedName>
</protein>
<dbReference type="GeneID" id="36575210"/>
<organism evidence="1 2">
    <name type="scientific">Amorphotheca resinae ATCC 22711</name>
    <dbReference type="NCBI Taxonomy" id="857342"/>
    <lineage>
        <taxon>Eukaryota</taxon>
        <taxon>Fungi</taxon>
        <taxon>Dikarya</taxon>
        <taxon>Ascomycota</taxon>
        <taxon>Pezizomycotina</taxon>
        <taxon>Leotiomycetes</taxon>
        <taxon>Helotiales</taxon>
        <taxon>Amorphothecaceae</taxon>
        <taxon>Amorphotheca</taxon>
    </lineage>
</organism>
<dbReference type="Proteomes" id="UP000241818">
    <property type="component" value="Unassembled WGS sequence"/>
</dbReference>
<gene>
    <name evidence="1" type="ORF">M430DRAFT_37477</name>
</gene>
<dbReference type="STRING" id="857342.A0A2T3AR13"/>
<name>A0A2T3AR13_AMORE</name>
<dbReference type="PANTHER" id="PTHR37852">
    <property type="entry name" value="YALI0B21208P"/>
    <property type="match status" value="1"/>
</dbReference>
<dbReference type="EMBL" id="KZ679018">
    <property type="protein sequence ID" value="PSS08704.1"/>
    <property type="molecule type" value="Genomic_DNA"/>
</dbReference>